<dbReference type="GO" id="GO:0004315">
    <property type="term" value="F:3-oxoacyl-[acyl-carrier-protein] synthase activity"/>
    <property type="evidence" value="ECO:0007669"/>
    <property type="project" value="InterPro"/>
</dbReference>
<dbReference type="InterPro" id="IPR013149">
    <property type="entry name" value="ADH-like_C"/>
</dbReference>
<accession>A0A1Y2A7E5</accession>
<dbReference type="PROSITE" id="PS00012">
    <property type="entry name" value="PHOSPHOPANTETHEINE"/>
    <property type="match status" value="1"/>
</dbReference>
<dbReference type="SUPFAM" id="SSF50129">
    <property type="entry name" value="GroES-like"/>
    <property type="match status" value="1"/>
</dbReference>
<dbReference type="InterPro" id="IPR049551">
    <property type="entry name" value="PKS_DH_C"/>
</dbReference>
<dbReference type="Gene3D" id="3.40.366.10">
    <property type="entry name" value="Malonyl-Coenzyme A Acyl Carrier Protein, domain 2"/>
    <property type="match status" value="1"/>
</dbReference>
<dbReference type="GO" id="GO:0044550">
    <property type="term" value="P:secondary metabolite biosynthetic process"/>
    <property type="evidence" value="ECO:0007669"/>
    <property type="project" value="TreeGrafter"/>
</dbReference>
<dbReference type="SMART" id="SM00823">
    <property type="entry name" value="PKS_PP"/>
    <property type="match status" value="1"/>
</dbReference>
<dbReference type="PROSITE" id="PS00606">
    <property type="entry name" value="KS3_1"/>
    <property type="match status" value="1"/>
</dbReference>
<dbReference type="Pfam" id="PF08659">
    <property type="entry name" value="KR"/>
    <property type="match status" value="1"/>
</dbReference>
<proteinExistence type="predicted"/>
<reference evidence="13 14" key="1">
    <citation type="submission" date="2016-07" db="EMBL/GenBank/DDBJ databases">
        <title>Pervasive Adenine N6-methylation of Active Genes in Fungi.</title>
        <authorList>
            <consortium name="DOE Joint Genome Institute"/>
            <person name="Mondo S.J."/>
            <person name="Dannebaum R.O."/>
            <person name="Kuo R.C."/>
            <person name="Labutti K."/>
            <person name="Haridas S."/>
            <person name="Kuo A."/>
            <person name="Salamov A."/>
            <person name="Ahrendt S.R."/>
            <person name="Lipzen A."/>
            <person name="Sullivan W."/>
            <person name="Andreopoulos W.B."/>
            <person name="Clum A."/>
            <person name="Lindquist E."/>
            <person name="Daum C."/>
            <person name="Ramamoorthy G.K."/>
            <person name="Gryganskyi A."/>
            <person name="Culley D."/>
            <person name="Magnuson J.K."/>
            <person name="James T.Y."/>
            <person name="O'Malley M.A."/>
            <person name="Stajich J.E."/>
            <person name="Spatafora J.W."/>
            <person name="Visel A."/>
            <person name="Grigoriev I.V."/>
        </authorList>
    </citation>
    <scope>NUCLEOTIDE SEQUENCE [LARGE SCALE GENOMIC DNA]</scope>
    <source>
        <strain evidence="13 14">CBS 115471</strain>
    </source>
</reference>
<dbReference type="SMART" id="SM00825">
    <property type="entry name" value="PKS_KS"/>
    <property type="match status" value="1"/>
</dbReference>
<feature type="domain" description="Carrier" evidence="10">
    <location>
        <begin position="2341"/>
        <end position="2419"/>
    </location>
</feature>
<dbReference type="CDD" id="cd00833">
    <property type="entry name" value="PKS"/>
    <property type="match status" value="1"/>
</dbReference>
<evidence type="ECO:0000259" key="12">
    <source>
        <dbReference type="PROSITE" id="PS52019"/>
    </source>
</evidence>
<feature type="region of interest" description="N-terminal hotdog fold" evidence="8">
    <location>
        <begin position="965"/>
        <end position="1099"/>
    </location>
</feature>
<keyword evidence="6" id="KW-0511">Multifunctional enzyme</keyword>
<dbReference type="Gene3D" id="3.40.50.150">
    <property type="entry name" value="Vaccinia Virus protein VP39"/>
    <property type="match status" value="1"/>
</dbReference>
<dbReference type="Pfam" id="PF00107">
    <property type="entry name" value="ADH_zinc_N"/>
    <property type="match status" value="1"/>
</dbReference>
<evidence type="ECO:0000256" key="3">
    <source>
        <dbReference type="ARBA" id="ARBA00022679"/>
    </source>
</evidence>
<feature type="active site" description="Proton donor; for dehydratase activity" evidence="8">
    <location>
        <position position="1177"/>
    </location>
</feature>
<dbReference type="InterPro" id="IPR018201">
    <property type="entry name" value="Ketoacyl_synth_AS"/>
</dbReference>
<dbReference type="InterPro" id="IPR050091">
    <property type="entry name" value="PKS_NRPS_Biosynth_Enz"/>
</dbReference>
<dbReference type="SMART" id="SM00826">
    <property type="entry name" value="PKS_DH"/>
    <property type="match status" value="1"/>
</dbReference>
<dbReference type="InterPro" id="IPR016036">
    <property type="entry name" value="Malonyl_transacylase_ACP-bd"/>
</dbReference>
<feature type="region of interest" description="Disordered" evidence="9">
    <location>
        <begin position="1"/>
        <end position="45"/>
    </location>
</feature>
<dbReference type="CDD" id="cd05274">
    <property type="entry name" value="KR_FAS_SDR_x"/>
    <property type="match status" value="1"/>
</dbReference>
<dbReference type="InterPro" id="IPR036291">
    <property type="entry name" value="NAD(P)-bd_dom_sf"/>
</dbReference>
<dbReference type="Pfam" id="PF00698">
    <property type="entry name" value="Acyl_transf_1"/>
    <property type="match status" value="1"/>
</dbReference>
<dbReference type="InterPro" id="IPR009081">
    <property type="entry name" value="PP-bd_ACP"/>
</dbReference>
<evidence type="ECO:0000313" key="14">
    <source>
        <dbReference type="Proteomes" id="UP000193144"/>
    </source>
</evidence>
<evidence type="ECO:0000256" key="2">
    <source>
        <dbReference type="ARBA" id="ARBA00022553"/>
    </source>
</evidence>
<feature type="region of interest" description="C-terminal hotdog fold" evidence="8">
    <location>
        <begin position="1110"/>
        <end position="1264"/>
    </location>
</feature>
<dbReference type="GO" id="GO:0016491">
    <property type="term" value="F:oxidoreductase activity"/>
    <property type="evidence" value="ECO:0007669"/>
    <property type="project" value="UniProtKB-KW"/>
</dbReference>
<dbReference type="InterPro" id="IPR020807">
    <property type="entry name" value="PKS_DH"/>
</dbReference>
<keyword evidence="3" id="KW-0808">Transferase</keyword>
<dbReference type="PROSITE" id="PS01162">
    <property type="entry name" value="QOR_ZETA_CRYSTAL"/>
    <property type="match status" value="1"/>
</dbReference>
<dbReference type="Pfam" id="PF14765">
    <property type="entry name" value="PS-DH"/>
    <property type="match status" value="1"/>
</dbReference>
<dbReference type="PANTHER" id="PTHR43775:SF50">
    <property type="entry name" value="HIGHLY REDUCING POLYKETIDE SYNTHASE SRDA"/>
    <property type="match status" value="1"/>
</dbReference>
<keyword evidence="4" id="KW-0521">NADP</keyword>
<dbReference type="InterPro" id="IPR049900">
    <property type="entry name" value="PKS_mFAS_DH"/>
</dbReference>
<dbReference type="GO" id="GO:0008168">
    <property type="term" value="F:methyltransferase activity"/>
    <property type="evidence" value="ECO:0007669"/>
    <property type="project" value="UniProtKB-KW"/>
</dbReference>
<dbReference type="SMART" id="SM00829">
    <property type="entry name" value="PKS_ER"/>
    <property type="match status" value="1"/>
</dbReference>
<dbReference type="CDD" id="cd05195">
    <property type="entry name" value="enoyl_red"/>
    <property type="match status" value="1"/>
</dbReference>
<evidence type="ECO:0000313" key="13">
    <source>
        <dbReference type="EMBL" id="ORY18423.1"/>
    </source>
</evidence>
<dbReference type="GO" id="GO:0004312">
    <property type="term" value="F:fatty acid synthase activity"/>
    <property type="evidence" value="ECO:0007669"/>
    <property type="project" value="TreeGrafter"/>
</dbReference>
<dbReference type="InterPro" id="IPR014030">
    <property type="entry name" value="Ketoacyl_synth_N"/>
</dbReference>
<dbReference type="InterPro" id="IPR016035">
    <property type="entry name" value="Acyl_Trfase/lysoPLipase"/>
</dbReference>
<organism evidence="13 14">
    <name type="scientific">Clohesyomyces aquaticus</name>
    <dbReference type="NCBI Taxonomy" id="1231657"/>
    <lineage>
        <taxon>Eukaryota</taxon>
        <taxon>Fungi</taxon>
        <taxon>Dikarya</taxon>
        <taxon>Ascomycota</taxon>
        <taxon>Pezizomycotina</taxon>
        <taxon>Dothideomycetes</taxon>
        <taxon>Pleosporomycetidae</taxon>
        <taxon>Pleosporales</taxon>
        <taxon>Lindgomycetaceae</taxon>
        <taxon>Clohesyomyces</taxon>
    </lineage>
</organism>
<dbReference type="Pfam" id="PF21089">
    <property type="entry name" value="PKS_DH_N"/>
    <property type="match status" value="1"/>
</dbReference>
<dbReference type="Gene3D" id="3.40.47.10">
    <property type="match status" value="1"/>
</dbReference>
<keyword evidence="1" id="KW-0596">Phosphopantetheine</keyword>
<dbReference type="Gene3D" id="1.10.1200.10">
    <property type="entry name" value="ACP-like"/>
    <property type="match status" value="1"/>
</dbReference>
<dbReference type="InterPro" id="IPR020806">
    <property type="entry name" value="PKS_PP-bd"/>
</dbReference>
<dbReference type="SUPFAM" id="SSF52151">
    <property type="entry name" value="FabD/lysophospholipase-like"/>
    <property type="match status" value="1"/>
</dbReference>
<feature type="compositionally biased region" description="Basic and acidic residues" evidence="9">
    <location>
        <begin position="1"/>
        <end position="18"/>
    </location>
</feature>
<dbReference type="InterPro" id="IPR001227">
    <property type="entry name" value="Ac_transferase_dom_sf"/>
</dbReference>
<sequence length="2422" mass="264356">MEAHMNDPSEPEVREDKSVGNGCPGNGVGHHTPEPTNSTPIESNVHDDPIVIVGIGLRLPGGISKPSDLWDLLYEERSGRRAFGKNQFNIEGYYHPNAQRPGSIHTKEAYLLRDSALLFDHTFFGVNSALVASMDPNQRKMLEVVYEAFESAGEPLEKVSGANVGVFVGNMAADNQIMLAHDIDFAPQHASTGMSTAILSNRINHMFNLRGPSLTIDTACASSMYALHLAVNSIRNGDCDTAIVGGSNLIMGPEVQLLTAKLGALSPTSTCHTFDASADGYGRAEGFGALYLMRLSDATSGGYPRRALIRGTAVNANGRTAGISHPSADGQEALIRRAYKAAKLTTGDTTYFECHGTGTPVGDPVEISAISKVFGSERVGKPPLLIGSVKTNLGHSEAVSGLVGIVKTILAMEKGFIPATIGVRELNPNIDFEAARVKVVTQLTPWPQAKFRRASVNSFGYGGANAHCILENVPSSDDEGSLKKPPSEPHRLVVLPFSAHDPISLAANISAAATVITQTNVLDLAYTLFARRSIFRNKAFVIAEGHDSKAAFELSIAQGHNTNAPQTPRIAFIFTGQGAQWAGMGAELFVLHPFSDSIRRQDEILQQLSDSPSWRLKDVLDGSASASIQDAIVSQAACTALQIALVDLLRYWGVAPSACIGHSSGEIAAAYASGKISLAEAITTAYYRGYALATNSRRGSMLAVGMTADSARELISGMEGEVKIAAINSPSSVTLSGNVAEIARLETGLKQKNVFARILRTGDNAYHSHHMTGVGITYEALLLRDLAAVVDKSQILINPVPMDATWISSVSPDKQNFFVDSKAAYWRKNLELPVQFLRAVENMLSRDGEAPSVIIEIGPHATLRSPLQAIFAQVQETRGFKVPTYLSALRRHENGSRNILELCGHLFCLNHTLNLQKVNTTGPLASDVHGQVSIELPPYRYNYGDPIHHESRIFREIRDRRYLHHDILGVLQPGCARDRPSWRNVLRLKDIPWLADHQLIPQIIFPAAGYIALATEALAQYHHRTVTVQDAPIFRLRNVSIKTPMEIPKDDEGVEILIHLQVMTPGSPWHSFLVSSVSKDSSAWTEHASGLVAIQSDAQQRLKMPKGLPTPHYFEAKEWYEKFFQCGLGYGPSFQGLSDLCCYPIASVTTAAVSTNTTRDMFNGPESRHCIHPCTLDSCFQLLPIAAHGGQTKSLQSAFLPIGIEELTIWPSVDEGSHARAVAFARRAGLRGGRGDIQLFSQDGKPRVEVVNMQCIQYQGGPAIDKPTQVSAKPYSQLIWKPDISTLTKGNATAMFPTGIFSYDHGKGSSHFEMRRVLDLLSHKNPSMKIIGVGTNSRSVTEAALEVLGGATPASRKFSKYTYTDQEIQMDQSMQKAMARCKDISHQPLAIQDFSNKKTDQGEYDLVIARANHELGSNNLDAFRSIRQLLGPGGHLLVVEATGSGEEWNHILKLSNFEGVDLHLDDDQLPFQATRTIVATASLSASSEINQNPDQLLLVITDSLEDQFATALISAAINAGVHAELITFKDADIRSGSRVILTARPNHHPLLNGSESEFQALKNIISHSSSILFLTDGDILRGSNPQASVLTGLVRMLVTEDAASRFGILHMEEGYSMSDSALLQAVLRQESNLHSQSGRNESEVAMFNGIAHIPRLIAHTEMNETYQELNPEKQNVTERSLSNREPLQLDFELPGVLSSQYFRPNTSFNDPLPETWIEVEVRSAGLNWKDIAAVTGKIDLDHFSHECSGIVLACGTGVHGFSPEDRVYGVALSRFGNIVRAPAGFLQLMPDDSTFSEMATMPVAFVSALYSLLHLGRLERGQRVLIQSAAGGVGLAAIQIARHAGAEIYATVSTKDKIEYLVNHCKIPRNRIFDSRSAKEVPRMMSETEDKKFDIILSSSSGNSMQEAIQCLARRGVFIDLAREDIMKHRMLPMDLFARSATFTSFDLDDIAIHEPEFLTSRLIKEMDHLRKSGCLHPLPFTEFDISTLNQAFLHLSKAVHVGKVVVGYKPESSMIKQLDVPNGAKFRRGAVYVLVGGLRGVGRSVVHWMVSRGARKIAVFNRSGSACPEALSLIGELANKGADLEVVKCDVTITSQVESAIDTAAAQGPIKGILHAAAVYKDGVFNTLSYDRWKLPLSVKVQGSMNLHEVAETRRLDLDFFVMISSIEAVVALPSQAAYCAGNCFQDAFARYRRSIGRPATSIAFGLISEISVVGQWASARGTIARNGLYPIGEYDLLRLLEGIFAERQSHHADVTNFDLLAQAHIVCCLDPEELAKQIPEHGSMNTQAPRWHSDAKFSHTLRTMTNYLLDNDAASEPERDIPSLASEVDHLISRGNREEAARLVTSAIIEQAASLLEVASGSIDSRRSIAHYGMDSLLAVELRNWMTHSFHDAIPLLKLLDETISIEDLGEMILVKQERS</sequence>
<feature type="domain" description="Ketosynthase family 3 (KS3)" evidence="11">
    <location>
        <begin position="47"/>
        <end position="472"/>
    </location>
</feature>
<evidence type="ECO:0000256" key="4">
    <source>
        <dbReference type="ARBA" id="ARBA00022857"/>
    </source>
</evidence>
<evidence type="ECO:0000256" key="5">
    <source>
        <dbReference type="ARBA" id="ARBA00023002"/>
    </source>
</evidence>
<dbReference type="PROSITE" id="PS52019">
    <property type="entry name" value="PKS_MFAS_DH"/>
    <property type="match status" value="1"/>
</dbReference>
<evidence type="ECO:0000259" key="11">
    <source>
        <dbReference type="PROSITE" id="PS52004"/>
    </source>
</evidence>
<dbReference type="SUPFAM" id="SSF53901">
    <property type="entry name" value="Thiolase-like"/>
    <property type="match status" value="1"/>
</dbReference>
<dbReference type="Gene3D" id="3.10.129.110">
    <property type="entry name" value="Polyketide synthase dehydratase"/>
    <property type="match status" value="1"/>
</dbReference>
<dbReference type="InterPro" id="IPR011032">
    <property type="entry name" value="GroES-like_sf"/>
</dbReference>
<dbReference type="InterPro" id="IPR036736">
    <property type="entry name" value="ACP-like_sf"/>
</dbReference>
<dbReference type="SMART" id="SM00827">
    <property type="entry name" value="PKS_AT"/>
    <property type="match status" value="1"/>
</dbReference>
<dbReference type="EMBL" id="MCFA01000007">
    <property type="protein sequence ID" value="ORY18423.1"/>
    <property type="molecule type" value="Genomic_DNA"/>
</dbReference>
<protein>
    <submittedName>
        <fullName evidence="13">Uncharacterized protein</fullName>
    </submittedName>
</protein>
<evidence type="ECO:0000256" key="8">
    <source>
        <dbReference type="PROSITE-ProRule" id="PRU01363"/>
    </source>
</evidence>
<dbReference type="InterPro" id="IPR032821">
    <property type="entry name" value="PKS_assoc"/>
</dbReference>
<evidence type="ECO:0000256" key="9">
    <source>
        <dbReference type="SAM" id="MobiDB-lite"/>
    </source>
</evidence>
<dbReference type="InterPro" id="IPR016039">
    <property type="entry name" value="Thiolase-like"/>
</dbReference>
<dbReference type="PANTHER" id="PTHR43775">
    <property type="entry name" value="FATTY ACID SYNTHASE"/>
    <property type="match status" value="1"/>
</dbReference>
<dbReference type="OrthoDB" id="329835at2759"/>
<dbReference type="InterPro" id="IPR006162">
    <property type="entry name" value="Ppantetheine_attach_site"/>
</dbReference>
<dbReference type="SMART" id="SM00822">
    <property type="entry name" value="PKS_KR"/>
    <property type="match status" value="1"/>
</dbReference>
<evidence type="ECO:0000256" key="6">
    <source>
        <dbReference type="ARBA" id="ARBA00023268"/>
    </source>
</evidence>
<dbReference type="InterPro" id="IPR014043">
    <property type="entry name" value="Acyl_transferase_dom"/>
</dbReference>
<dbReference type="SUPFAM" id="SSF55048">
    <property type="entry name" value="Probable ACP-binding domain of malonyl-CoA ACP transacylase"/>
    <property type="match status" value="1"/>
</dbReference>
<dbReference type="GO" id="GO:0008270">
    <property type="term" value="F:zinc ion binding"/>
    <property type="evidence" value="ECO:0007669"/>
    <property type="project" value="InterPro"/>
</dbReference>
<dbReference type="InterPro" id="IPR013968">
    <property type="entry name" value="PKS_KR"/>
</dbReference>
<comment type="caution">
    <text evidence="13">The sequence shown here is derived from an EMBL/GenBank/DDBJ whole genome shotgun (WGS) entry which is preliminary data.</text>
</comment>
<dbReference type="InterPro" id="IPR057326">
    <property type="entry name" value="KR_dom"/>
</dbReference>
<dbReference type="Pfam" id="PF16197">
    <property type="entry name" value="KAsynt_C_assoc"/>
    <property type="match status" value="1"/>
</dbReference>
<gene>
    <name evidence="13" type="ORF">BCR34DRAFT_529276</name>
</gene>
<feature type="domain" description="PKS/mFAS DH" evidence="12">
    <location>
        <begin position="965"/>
        <end position="1264"/>
    </location>
</feature>
<dbReference type="SUPFAM" id="SSF51735">
    <property type="entry name" value="NAD(P)-binding Rossmann-fold domains"/>
    <property type="match status" value="2"/>
</dbReference>
<dbReference type="InterPro" id="IPR020843">
    <property type="entry name" value="ER"/>
</dbReference>
<dbReference type="GO" id="GO:0031177">
    <property type="term" value="F:phosphopantetheine binding"/>
    <property type="evidence" value="ECO:0007669"/>
    <property type="project" value="InterPro"/>
</dbReference>
<dbReference type="STRING" id="1231657.A0A1Y2A7E5"/>
<dbReference type="Pfam" id="PF23297">
    <property type="entry name" value="ACP_SdgA_C"/>
    <property type="match status" value="1"/>
</dbReference>
<evidence type="ECO:0000259" key="10">
    <source>
        <dbReference type="PROSITE" id="PS50075"/>
    </source>
</evidence>
<keyword evidence="7" id="KW-0012">Acyltransferase</keyword>
<dbReference type="InterPro" id="IPR020841">
    <property type="entry name" value="PKS_Beta-ketoAc_synthase_dom"/>
</dbReference>
<dbReference type="InterPro" id="IPR013154">
    <property type="entry name" value="ADH-like_N"/>
</dbReference>
<dbReference type="SUPFAM" id="SSF47336">
    <property type="entry name" value="ACP-like"/>
    <property type="match status" value="1"/>
</dbReference>
<evidence type="ECO:0000256" key="1">
    <source>
        <dbReference type="ARBA" id="ARBA00022450"/>
    </source>
</evidence>
<keyword evidence="2" id="KW-0597">Phosphoprotein</keyword>
<keyword evidence="14" id="KW-1185">Reference proteome</keyword>
<dbReference type="GO" id="GO:0006633">
    <property type="term" value="P:fatty acid biosynthetic process"/>
    <property type="evidence" value="ECO:0007669"/>
    <property type="project" value="InterPro"/>
</dbReference>
<evidence type="ECO:0000256" key="7">
    <source>
        <dbReference type="ARBA" id="ARBA00023315"/>
    </source>
</evidence>
<dbReference type="InterPro" id="IPR049552">
    <property type="entry name" value="PKS_DH_N"/>
</dbReference>
<dbReference type="Gene3D" id="3.40.50.720">
    <property type="entry name" value="NAD(P)-binding Rossmann-like Domain"/>
    <property type="match status" value="2"/>
</dbReference>
<dbReference type="SUPFAM" id="SSF53335">
    <property type="entry name" value="S-adenosyl-L-methionine-dependent methyltransferases"/>
    <property type="match status" value="1"/>
</dbReference>
<dbReference type="InterPro" id="IPR029063">
    <property type="entry name" value="SAM-dependent_MTases_sf"/>
</dbReference>
<dbReference type="Pfam" id="PF08240">
    <property type="entry name" value="ADH_N"/>
    <property type="match status" value="1"/>
</dbReference>
<dbReference type="Gene3D" id="3.90.180.10">
    <property type="entry name" value="Medium-chain alcohol dehydrogenases, catalytic domain"/>
    <property type="match status" value="1"/>
</dbReference>
<dbReference type="InterPro" id="IPR042104">
    <property type="entry name" value="PKS_dehydratase_sf"/>
</dbReference>
<dbReference type="PROSITE" id="PS50075">
    <property type="entry name" value="CARRIER"/>
    <property type="match status" value="1"/>
</dbReference>
<dbReference type="GO" id="GO:0032259">
    <property type="term" value="P:methylation"/>
    <property type="evidence" value="ECO:0007669"/>
    <property type="project" value="UniProtKB-KW"/>
</dbReference>
<feature type="active site" description="Proton acceptor; for dehydratase activity" evidence="8">
    <location>
        <position position="997"/>
    </location>
</feature>
<dbReference type="InterPro" id="IPR014031">
    <property type="entry name" value="Ketoacyl_synth_C"/>
</dbReference>
<dbReference type="Pfam" id="PF00109">
    <property type="entry name" value="ketoacyl-synt"/>
    <property type="match status" value="1"/>
</dbReference>
<dbReference type="Pfam" id="PF02801">
    <property type="entry name" value="Ketoacyl-synt_C"/>
    <property type="match status" value="1"/>
</dbReference>
<dbReference type="InterPro" id="IPR002364">
    <property type="entry name" value="Quin_OxRdtase/zeta-crystal_CS"/>
</dbReference>
<keyword evidence="5" id="KW-0560">Oxidoreductase</keyword>
<dbReference type="PROSITE" id="PS52004">
    <property type="entry name" value="KS3_2"/>
    <property type="match status" value="1"/>
</dbReference>
<dbReference type="Proteomes" id="UP000193144">
    <property type="component" value="Unassembled WGS sequence"/>
</dbReference>
<name>A0A1Y2A7E5_9PLEO</name>